<accession>A0ABW6CTD9</accession>
<sequence length="231" mass="26078">MTIENLIRVVPPPAAPDEAYLGPWEAIEADLGTPLPQDYKDFVRLYGCGDFMEFLGIHVPVFWSPYVRLQSEVRVICDTLRDIQDRPYPLWPEPGGLLPFGKTDFGDYLLWLPHGPPDAWGVVVWDRGMGEFEAFDCGLTDFLAGLATGDIEPKEFPEDMLPCDRLFEPSPPCPAEHLNWRSDFLTGSFGGKTDVRVELGPQPVGDRPRVTLSPVSWRASWRVSHNRRAPR</sequence>
<dbReference type="InterPro" id="IPR037883">
    <property type="entry name" value="Knr4/Smi1-like_sf"/>
</dbReference>
<keyword evidence="3" id="KW-1185">Reference proteome</keyword>
<evidence type="ECO:0000313" key="3">
    <source>
        <dbReference type="Proteomes" id="UP001598130"/>
    </source>
</evidence>
<comment type="caution">
    <text evidence="2">The sequence shown here is derived from an EMBL/GenBank/DDBJ whole genome shotgun (WGS) entry which is preliminary data.</text>
</comment>
<gene>
    <name evidence="2" type="ORF">OCL97_14085</name>
</gene>
<protein>
    <submittedName>
        <fullName evidence="2">SMI1/KNR4 family protein</fullName>
    </submittedName>
</protein>
<name>A0ABW6CTD9_9CAUL</name>
<dbReference type="SUPFAM" id="SSF160631">
    <property type="entry name" value="SMI1/KNR4-like"/>
    <property type="match status" value="1"/>
</dbReference>
<proteinExistence type="predicted"/>
<dbReference type="SMART" id="SM00860">
    <property type="entry name" value="SMI1_KNR4"/>
    <property type="match status" value="1"/>
</dbReference>
<dbReference type="RefSeq" id="WP_377370573.1">
    <property type="nucleotide sequence ID" value="NZ_JAOTJD010000026.1"/>
</dbReference>
<evidence type="ECO:0000313" key="2">
    <source>
        <dbReference type="EMBL" id="MFD3265085.1"/>
    </source>
</evidence>
<organism evidence="2 3">
    <name type="scientific">Phenylobacterium ferrooxidans</name>
    <dbReference type="NCBI Taxonomy" id="2982689"/>
    <lineage>
        <taxon>Bacteria</taxon>
        <taxon>Pseudomonadati</taxon>
        <taxon>Pseudomonadota</taxon>
        <taxon>Alphaproteobacteria</taxon>
        <taxon>Caulobacterales</taxon>
        <taxon>Caulobacteraceae</taxon>
        <taxon>Phenylobacterium</taxon>
    </lineage>
</organism>
<dbReference type="InterPro" id="IPR018958">
    <property type="entry name" value="Knr4/Smi1-like_dom"/>
</dbReference>
<feature type="domain" description="Knr4/Smi1-like" evidence="1">
    <location>
        <begin position="13"/>
        <end position="145"/>
    </location>
</feature>
<dbReference type="EMBL" id="JAOTJD010000026">
    <property type="protein sequence ID" value="MFD3265085.1"/>
    <property type="molecule type" value="Genomic_DNA"/>
</dbReference>
<dbReference type="Gene3D" id="3.40.1580.10">
    <property type="entry name" value="SMI1/KNR4-like"/>
    <property type="match status" value="1"/>
</dbReference>
<dbReference type="Proteomes" id="UP001598130">
    <property type="component" value="Unassembled WGS sequence"/>
</dbReference>
<evidence type="ECO:0000259" key="1">
    <source>
        <dbReference type="SMART" id="SM00860"/>
    </source>
</evidence>
<reference evidence="2 3" key="1">
    <citation type="submission" date="2022-09" db="EMBL/GenBank/DDBJ databases">
        <title>New species of Phenylobacterium.</title>
        <authorList>
            <person name="Mieszkin S."/>
        </authorList>
    </citation>
    <scope>NUCLEOTIDE SEQUENCE [LARGE SCALE GENOMIC DNA]</scope>
    <source>
        <strain evidence="2 3">HK31-G</strain>
    </source>
</reference>
<dbReference type="Pfam" id="PF14568">
    <property type="entry name" value="SUKH_6"/>
    <property type="match status" value="1"/>
</dbReference>